<evidence type="ECO:0000256" key="2">
    <source>
        <dbReference type="ARBA" id="ARBA00022679"/>
    </source>
</evidence>
<evidence type="ECO:0000259" key="4">
    <source>
        <dbReference type="Pfam" id="PF05175"/>
    </source>
</evidence>
<dbReference type="EMBL" id="FOTW01000019">
    <property type="protein sequence ID" value="SFM39326.1"/>
    <property type="molecule type" value="Genomic_DNA"/>
</dbReference>
<dbReference type="OrthoDB" id="8746524at2"/>
<proteinExistence type="predicted"/>
<dbReference type="SUPFAM" id="SSF53335">
    <property type="entry name" value="S-adenosyl-L-methionine-dependent methyltransferases"/>
    <property type="match status" value="1"/>
</dbReference>
<dbReference type="GO" id="GO:0032259">
    <property type="term" value="P:methylation"/>
    <property type="evidence" value="ECO:0007669"/>
    <property type="project" value="UniProtKB-KW"/>
</dbReference>
<sequence>MNSTASYDVSQIDRWQKNRQKAFKAIPATGKTIKYLGKEFLVYPNTFWPFTDSQPLVRTLKVKPGESTLDVGTGSGVIAVFSCYAGAAKVTAVDINPAALKSAKHNARLHGFDKIMRVKRSNLFDQLQGETFDVITANLPFRDKAAPDVVARSQWDTDFQTNTRFFQQVGAHLKPGGRIYFAHSNFGAVKQIRQLAKENGFSVRAMGSASADKAATKTFFVFLIKPLRRDLDA</sequence>
<dbReference type="InterPro" id="IPR046977">
    <property type="entry name" value="RsmC/RlmG"/>
</dbReference>
<evidence type="ECO:0000256" key="3">
    <source>
        <dbReference type="ARBA" id="ARBA00022691"/>
    </source>
</evidence>
<protein>
    <submittedName>
        <fullName evidence="5">Release factor glutamine methyltransferase</fullName>
    </submittedName>
</protein>
<dbReference type="GO" id="GO:0008757">
    <property type="term" value="F:S-adenosylmethionine-dependent methyltransferase activity"/>
    <property type="evidence" value="ECO:0007669"/>
    <property type="project" value="InterPro"/>
</dbReference>
<dbReference type="PANTHER" id="PTHR47816:SF4">
    <property type="entry name" value="RIBOSOMAL RNA SMALL SUBUNIT METHYLTRANSFERASE C"/>
    <property type="match status" value="1"/>
</dbReference>
<dbReference type="Pfam" id="PF05175">
    <property type="entry name" value="MTS"/>
    <property type="match status" value="1"/>
</dbReference>
<keyword evidence="3" id="KW-0949">S-adenosyl-L-methionine</keyword>
<evidence type="ECO:0000313" key="6">
    <source>
        <dbReference type="Proteomes" id="UP000199470"/>
    </source>
</evidence>
<keyword evidence="6" id="KW-1185">Reference proteome</keyword>
<dbReference type="RefSeq" id="WP_093389394.1">
    <property type="nucleotide sequence ID" value="NZ_FOTW01000019.1"/>
</dbReference>
<dbReference type="InterPro" id="IPR029063">
    <property type="entry name" value="SAM-dependent_MTases_sf"/>
</dbReference>
<evidence type="ECO:0000313" key="5">
    <source>
        <dbReference type="EMBL" id="SFM39326.1"/>
    </source>
</evidence>
<dbReference type="CDD" id="cd02440">
    <property type="entry name" value="AdoMet_MTases"/>
    <property type="match status" value="1"/>
</dbReference>
<reference evidence="5 6" key="1">
    <citation type="submission" date="2016-10" db="EMBL/GenBank/DDBJ databases">
        <authorList>
            <person name="de Groot N.N."/>
        </authorList>
    </citation>
    <scope>NUCLEOTIDE SEQUENCE [LARGE SCALE GENOMIC DNA]</scope>
    <source>
        <strain evidence="5 6">ATCC 43154</strain>
    </source>
</reference>
<accession>A0A1I4QHS6</accession>
<keyword evidence="2 5" id="KW-0808">Transferase</keyword>
<keyword evidence="1 5" id="KW-0489">Methyltransferase</keyword>
<dbReference type="PANTHER" id="PTHR47816">
    <property type="entry name" value="RIBOSOMAL RNA SMALL SUBUNIT METHYLTRANSFERASE C"/>
    <property type="match status" value="1"/>
</dbReference>
<dbReference type="Proteomes" id="UP000199470">
    <property type="component" value="Unassembled WGS sequence"/>
</dbReference>
<dbReference type="AlphaFoldDB" id="A0A1I4QHS6"/>
<dbReference type="Gene3D" id="3.40.50.150">
    <property type="entry name" value="Vaccinia Virus protein VP39"/>
    <property type="match status" value="1"/>
</dbReference>
<name>A0A1I4QHS6_9BURK</name>
<dbReference type="InterPro" id="IPR007848">
    <property type="entry name" value="Small_mtfrase_dom"/>
</dbReference>
<gene>
    <name evidence="5" type="ORF">SAMN02982985_03916</name>
</gene>
<feature type="domain" description="Methyltransferase small" evidence="4">
    <location>
        <begin position="53"/>
        <end position="192"/>
    </location>
</feature>
<evidence type="ECO:0000256" key="1">
    <source>
        <dbReference type="ARBA" id="ARBA00022603"/>
    </source>
</evidence>
<organism evidence="5 6">
    <name type="scientific">Rugamonas rubra</name>
    <dbReference type="NCBI Taxonomy" id="758825"/>
    <lineage>
        <taxon>Bacteria</taxon>
        <taxon>Pseudomonadati</taxon>
        <taxon>Pseudomonadota</taxon>
        <taxon>Betaproteobacteria</taxon>
        <taxon>Burkholderiales</taxon>
        <taxon>Oxalobacteraceae</taxon>
        <taxon>Telluria group</taxon>
        <taxon>Rugamonas</taxon>
    </lineage>
</organism>
<dbReference type="STRING" id="758825.SAMN02982985_03916"/>